<evidence type="ECO:0000313" key="2">
    <source>
        <dbReference type="RefSeq" id="XP_009797049.1"/>
    </source>
</evidence>
<name>A0A1U7YCS9_NICSY</name>
<sequence>MSANKERYKVARKEAKLVVMEAKTTTFSHMYKDLGVKGEEKKLFRLAKVKERKVWDLDQVSAEPREEDMDVRLGLQVISKGGNFKYLGSVIYGGGEIDENTTHRIGVGWMKWRLSSRVLCDKKVPLLLNGKFYRAVVRPAMLHGAEC</sequence>
<dbReference type="STRING" id="4096.A0A1U7YCS9"/>
<evidence type="ECO:0000313" key="1">
    <source>
        <dbReference type="Proteomes" id="UP000189701"/>
    </source>
</evidence>
<proteinExistence type="predicted"/>
<accession>A0A1U7YCS9</accession>
<dbReference type="Proteomes" id="UP000189701">
    <property type="component" value="Unplaced"/>
</dbReference>
<dbReference type="PANTHER" id="PTHR46238">
    <property type="entry name" value="REVERSE TRANSCRIPTASE DOMAIN-CONTAINING PROTEIN"/>
    <property type="match status" value="1"/>
</dbReference>
<dbReference type="PANTHER" id="PTHR46238:SF8">
    <property type="entry name" value="ENDONUCLEASE_EXONUCLEASE_PHOSPHATASE DOMAIN-CONTAINING PROTEIN"/>
    <property type="match status" value="1"/>
</dbReference>
<reference evidence="1" key="1">
    <citation type="journal article" date="2013" name="Genome Biol.">
        <title>Reference genomes and transcriptomes of Nicotiana sylvestris and Nicotiana tomentosiformis.</title>
        <authorList>
            <person name="Sierro N."/>
            <person name="Battey J.N."/>
            <person name="Ouadi S."/>
            <person name="Bovet L."/>
            <person name="Goepfert S."/>
            <person name="Bakaher N."/>
            <person name="Peitsch M.C."/>
            <person name="Ivanov N.V."/>
        </authorList>
    </citation>
    <scope>NUCLEOTIDE SEQUENCE [LARGE SCALE GENOMIC DNA]</scope>
</reference>
<organism evidence="1 2">
    <name type="scientific">Nicotiana sylvestris</name>
    <name type="common">Wood tobacco</name>
    <name type="synonym">South American tobacco</name>
    <dbReference type="NCBI Taxonomy" id="4096"/>
    <lineage>
        <taxon>Eukaryota</taxon>
        <taxon>Viridiplantae</taxon>
        <taxon>Streptophyta</taxon>
        <taxon>Embryophyta</taxon>
        <taxon>Tracheophyta</taxon>
        <taxon>Spermatophyta</taxon>
        <taxon>Magnoliopsida</taxon>
        <taxon>eudicotyledons</taxon>
        <taxon>Gunneridae</taxon>
        <taxon>Pentapetalae</taxon>
        <taxon>asterids</taxon>
        <taxon>lamiids</taxon>
        <taxon>Solanales</taxon>
        <taxon>Solanaceae</taxon>
        <taxon>Nicotianoideae</taxon>
        <taxon>Nicotianeae</taxon>
        <taxon>Nicotiana</taxon>
    </lineage>
</organism>
<dbReference type="RefSeq" id="XP_009797049.1">
    <property type="nucleotide sequence ID" value="XM_009798747.1"/>
</dbReference>
<gene>
    <name evidence="2" type="primary">LOC104243544</name>
</gene>
<reference evidence="2" key="2">
    <citation type="submission" date="2025-08" db="UniProtKB">
        <authorList>
            <consortium name="RefSeq"/>
        </authorList>
    </citation>
    <scope>IDENTIFICATION</scope>
    <source>
        <tissue evidence="2">Leaf</tissue>
    </source>
</reference>
<dbReference type="AlphaFoldDB" id="A0A1U7YCS9"/>
<keyword evidence="1" id="KW-1185">Reference proteome</keyword>
<protein>
    <submittedName>
        <fullName evidence="2">Uncharacterized protein LOC104243544</fullName>
    </submittedName>
</protein>